<dbReference type="EMBL" id="JBJUIK010000004">
    <property type="protein sequence ID" value="KAL3530896.1"/>
    <property type="molecule type" value="Genomic_DNA"/>
</dbReference>
<proteinExistence type="inferred from homology"/>
<sequence>MSQQTDSDDSSYPPLFRPRKTSQILRVDSDEINQKVQEFDPLPLIDFECINHKKLDEACREWGMFRLINHGIPLTHLKKLHDHAKALFSLTYEKKETSFSNIPISYFWGTPGLTPSGVAIQRGSSPLQNINWVEGFHVLLNLLSQLQYDDPTLESFRCVLEEYGRHQTRLATTIFEALALNLQLDCKRTRAYLSPATGHLRVHRYPCCYEAEQLQAWGIDVHTDSSVLSILHQDQVGGLQVYSHDQWFDVKPQFNSLIVHLGDMMQAMSDDIYVAAKHRVKVNKHKERMSVGYFVFPYENTVIESSKYKPFTYPDFRAEVQQDLKTVGHKIGLQKFKLNKTF</sequence>
<evidence type="ECO:0000256" key="1">
    <source>
        <dbReference type="ARBA" id="ARBA00022723"/>
    </source>
</evidence>
<dbReference type="Proteomes" id="UP001630127">
    <property type="component" value="Unassembled WGS sequence"/>
</dbReference>
<dbReference type="InterPro" id="IPR005123">
    <property type="entry name" value="Oxoglu/Fe-dep_dioxygenase_dom"/>
</dbReference>
<feature type="domain" description="Fe2OG dioxygenase" evidence="4">
    <location>
        <begin position="195"/>
        <end position="297"/>
    </location>
</feature>
<dbReference type="InterPro" id="IPR027443">
    <property type="entry name" value="IPNS-like_sf"/>
</dbReference>
<name>A0ABD3AGC5_9GENT</name>
<dbReference type="Pfam" id="PF03171">
    <property type="entry name" value="2OG-FeII_Oxy"/>
    <property type="match status" value="1"/>
</dbReference>
<evidence type="ECO:0000259" key="4">
    <source>
        <dbReference type="PROSITE" id="PS51471"/>
    </source>
</evidence>
<dbReference type="Gene3D" id="2.60.120.330">
    <property type="entry name" value="B-lactam Antibiotic, Isopenicillin N Synthase, Chain"/>
    <property type="match status" value="1"/>
</dbReference>
<evidence type="ECO:0000256" key="2">
    <source>
        <dbReference type="ARBA" id="ARBA00023004"/>
    </source>
</evidence>
<gene>
    <name evidence="5" type="ORF">ACH5RR_010218</name>
</gene>
<dbReference type="GO" id="GO:0009805">
    <property type="term" value="P:coumarin biosynthetic process"/>
    <property type="evidence" value="ECO:0007669"/>
    <property type="project" value="UniProtKB-ARBA"/>
</dbReference>
<dbReference type="GO" id="GO:0046872">
    <property type="term" value="F:metal ion binding"/>
    <property type="evidence" value="ECO:0007669"/>
    <property type="project" value="UniProtKB-KW"/>
</dbReference>
<keyword evidence="3" id="KW-0560">Oxidoreductase</keyword>
<comment type="similarity">
    <text evidence="3">Belongs to the iron/ascorbate-dependent oxidoreductase family.</text>
</comment>
<dbReference type="Pfam" id="PF14226">
    <property type="entry name" value="DIOX_N"/>
    <property type="match status" value="1"/>
</dbReference>
<evidence type="ECO:0000313" key="6">
    <source>
        <dbReference type="Proteomes" id="UP001630127"/>
    </source>
</evidence>
<dbReference type="PROSITE" id="PS51471">
    <property type="entry name" value="FE2OG_OXY"/>
    <property type="match status" value="1"/>
</dbReference>
<organism evidence="5 6">
    <name type="scientific">Cinchona calisaya</name>
    <dbReference type="NCBI Taxonomy" id="153742"/>
    <lineage>
        <taxon>Eukaryota</taxon>
        <taxon>Viridiplantae</taxon>
        <taxon>Streptophyta</taxon>
        <taxon>Embryophyta</taxon>
        <taxon>Tracheophyta</taxon>
        <taxon>Spermatophyta</taxon>
        <taxon>Magnoliopsida</taxon>
        <taxon>eudicotyledons</taxon>
        <taxon>Gunneridae</taxon>
        <taxon>Pentapetalae</taxon>
        <taxon>asterids</taxon>
        <taxon>lamiids</taxon>
        <taxon>Gentianales</taxon>
        <taxon>Rubiaceae</taxon>
        <taxon>Cinchonoideae</taxon>
        <taxon>Cinchoneae</taxon>
        <taxon>Cinchona</taxon>
    </lineage>
</organism>
<dbReference type="InterPro" id="IPR044861">
    <property type="entry name" value="IPNS-like_FE2OG_OXY"/>
</dbReference>
<dbReference type="PANTHER" id="PTHR47990">
    <property type="entry name" value="2-OXOGLUTARATE (2OG) AND FE(II)-DEPENDENT OXYGENASE SUPERFAMILY PROTEIN-RELATED"/>
    <property type="match status" value="1"/>
</dbReference>
<dbReference type="GO" id="GO:0002238">
    <property type="term" value="P:response to molecule of fungal origin"/>
    <property type="evidence" value="ECO:0007669"/>
    <property type="project" value="UniProtKB-ARBA"/>
</dbReference>
<dbReference type="SUPFAM" id="SSF51197">
    <property type="entry name" value="Clavaminate synthase-like"/>
    <property type="match status" value="1"/>
</dbReference>
<evidence type="ECO:0000256" key="3">
    <source>
        <dbReference type="RuleBase" id="RU003682"/>
    </source>
</evidence>
<dbReference type="InterPro" id="IPR050231">
    <property type="entry name" value="Iron_ascorbate_oxido_reductase"/>
</dbReference>
<dbReference type="AlphaFoldDB" id="A0ABD3AGC5"/>
<keyword evidence="2 3" id="KW-0408">Iron</keyword>
<dbReference type="GO" id="GO:0016706">
    <property type="term" value="F:2-oxoglutarate-dependent dioxygenase activity"/>
    <property type="evidence" value="ECO:0007669"/>
    <property type="project" value="UniProtKB-ARBA"/>
</dbReference>
<comment type="caution">
    <text evidence="5">The sequence shown here is derived from an EMBL/GenBank/DDBJ whole genome shotgun (WGS) entry which is preliminary data.</text>
</comment>
<keyword evidence="6" id="KW-1185">Reference proteome</keyword>
<evidence type="ECO:0000313" key="5">
    <source>
        <dbReference type="EMBL" id="KAL3530896.1"/>
    </source>
</evidence>
<keyword evidence="1 3" id="KW-0479">Metal-binding</keyword>
<dbReference type="InterPro" id="IPR026992">
    <property type="entry name" value="DIOX_N"/>
</dbReference>
<reference evidence="5 6" key="1">
    <citation type="submission" date="2024-11" db="EMBL/GenBank/DDBJ databases">
        <title>A near-complete genome assembly of Cinchona calisaya.</title>
        <authorList>
            <person name="Lian D.C."/>
            <person name="Zhao X.W."/>
            <person name="Wei L."/>
        </authorList>
    </citation>
    <scope>NUCLEOTIDE SEQUENCE [LARGE SCALE GENOMIC DNA]</scope>
    <source>
        <tissue evidence="5">Nenye</tissue>
    </source>
</reference>
<dbReference type="PRINTS" id="PR00682">
    <property type="entry name" value="IPNSYNTHASE"/>
</dbReference>
<accession>A0ABD3AGC5</accession>
<protein>
    <recommendedName>
        <fullName evidence="4">Fe2OG dioxygenase domain-containing protein</fullName>
    </recommendedName>
</protein>